<protein>
    <recommendedName>
        <fullName evidence="3">HCP-like protein</fullName>
    </recommendedName>
</protein>
<dbReference type="EMBL" id="QKWP01004904">
    <property type="protein sequence ID" value="RIB00190.1"/>
    <property type="molecule type" value="Genomic_DNA"/>
</dbReference>
<evidence type="ECO:0008006" key="3">
    <source>
        <dbReference type="Google" id="ProtNLM"/>
    </source>
</evidence>
<dbReference type="Proteomes" id="UP000266673">
    <property type="component" value="Unassembled WGS sequence"/>
</dbReference>
<evidence type="ECO:0000313" key="2">
    <source>
        <dbReference type="Proteomes" id="UP000266673"/>
    </source>
</evidence>
<gene>
    <name evidence="1" type="ORF">C2G38_2235217</name>
</gene>
<proteinExistence type="predicted"/>
<accession>A0A397TQD8</accession>
<dbReference type="PANTHER" id="PTHR43628:SF1">
    <property type="entry name" value="CHITIN SYNTHASE REGULATORY FACTOR 2-RELATED"/>
    <property type="match status" value="1"/>
</dbReference>
<dbReference type="SUPFAM" id="SSF81901">
    <property type="entry name" value="HCP-like"/>
    <property type="match status" value="1"/>
</dbReference>
<name>A0A397TQD8_9GLOM</name>
<keyword evidence="2" id="KW-1185">Reference proteome</keyword>
<dbReference type="InterPro" id="IPR011990">
    <property type="entry name" value="TPR-like_helical_dom_sf"/>
</dbReference>
<dbReference type="PANTHER" id="PTHR43628">
    <property type="entry name" value="ACTIVATOR OF C KINASE PROTEIN 1-RELATED"/>
    <property type="match status" value="1"/>
</dbReference>
<dbReference type="InterPro" id="IPR052945">
    <property type="entry name" value="Mitotic_Regulator"/>
</dbReference>
<dbReference type="InterPro" id="IPR006597">
    <property type="entry name" value="Sel1-like"/>
</dbReference>
<comment type="caution">
    <text evidence="1">The sequence shown here is derived from an EMBL/GenBank/DDBJ whole genome shotgun (WGS) entry which is preliminary data.</text>
</comment>
<dbReference type="OrthoDB" id="2399193at2759"/>
<evidence type="ECO:0000313" key="1">
    <source>
        <dbReference type="EMBL" id="RIB00190.1"/>
    </source>
</evidence>
<dbReference type="Pfam" id="PF08238">
    <property type="entry name" value="Sel1"/>
    <property type="match status" value="3"/>
</dbReference>
<dbReference type="SMART" id="SM00671">
    <property type="entry name" value="SEL1"/>
    <property type="match status" value="2"/>
</dbReference>
<dbReference type="STRING" id="44941.A0A397TQD8"/>
<organism evidence="1 2">
    <name type="scientific">Gigaspora rosea</name>
    <dbReference type="NCBI Taxonomy" id="44941"/>
    <lineage>
        <taxon>Eukaryota</taxon>
        <taxon>Fungi</taxon>
        <taxon>Fungi incertae sedis</taxon>
        <taxon>Mucoromycota</taxon>
        <taxon>Glomeromycotina</taxon>
        <taxon>Glomeromycetes</taxon>
        <taxon>Diversisporales</taxon>
        <taxon>Gigasporaceae</taxon>
        <taxon>Gigaspora</taxon>
    </lineage>
</organism>
<dbReference type="AlphaFoldDB" id="A0A397TQD8"/>
<sequence>MSKEVKFNGQVFNRGLLINKQGIQHANRIASDFQAQPKITEFDDLTKRSQVELVFSTKPKDAFLLKNHVDPRTVDSKYDNWIFDIDDKSLPVYLAVLCPHAELVFEKIKPSEELNDLIKDSLESNNPYEKLMDLFKSHGYFLYEKVIFGYKLSKICYLIAKNGQESYTKYINFNDFTTRNDILNEWENLIRPYFDVSYLTLINGNTVKKDNLQEWVLNLKSDGPLQVIDLKLFPLYQILDRSLQDEIEFILGVDDQTKMFKVKERVLITGTVSINASTNYYRVRFPETLKSSNYKIFGKLLSQNNPINSAVIKFQSTSISGFSVIIENFNIAGDSQIIWILTGLPSEIGYYSRDTRKIRLLSSNDNPFKYEESLSIPLEVPKNLPAGSIICTNIIYPPSDSKSKIIPSVQNNHDKIEINISIDGEKERHYDNNNNEYSQKYNYNEEYLLQWCIISLPKNQIRIIPYLDTIGQPIDIVFKKAEPKMSNTKENTASSEITNDFNQLNFIKCQELEDMNDPKGMYWLGYCYEYGIGVESDENKAFTFYQKSADMNDSNGMYQVGYCYYLGIGVEIDKHKAFTYYLKSAEAGNSMGIRKTAICYKYGIGVEKSDRKFDEWIKK</sequence>
<dbReference type="Gene3D" id="1.25.40.10">
    <property type="entry name" value="Tetratricopeptide repeat domain"/>
    <property type="match status" value="1"/>
</dbReference>
<reference evidence="1 2" key="1">
    <citation type="submission" date="2018-06" db="EMBL/GenBank/DDBJ databases">
        <title>Comparative genomics reveals the genomic features of Rhizophagus irregularis, R. cerebriforme, R. diaphanum and Gigaspora rosea, and their symbiotic lifestyle signature.</title>
        <authorList>
            <person name="Morin E."/>
            <person name="San Clemente H."/>
            <person name="Chen E.C.H."/>
            <person name="De La Providencia I."/>
            <person name="Hainaut M."/>
            <person name="Kuo A."/>
            <person name="Kohler A."/>
            <person name="Murat C."/>
            <person name="Tang N."/>
            <person name="Roy S."/>
            <person name="Loubradou J."/>
            <person name="Henrissat B."/>
            <person name="Grigoriev I.V."/>
            <person name="Corradi N."/>
            <person name="Roux C."/>
            <person name="Martin F.M."/>
        </authorList>
    </citation>
    <scope>NUCLEOTIDE SEQUENCE [LARGE SCALE GENOMIC DNA]</scope>
    <source>
        <strain evidence="1 2">DAOM 194757</strain>
    </source>
</reference>